<evidence type="ECO:0000313" key="8">
    <source>
        <dbReference type="EMBL" id="AYF98263.1"/>
    </source>
</evidence>
<evidence type="ECO:0000313" key="9">
    <source>
        <dbReference type="Proteomes" id="UP000278886"/>
    </source>
</evidence>
<evidence type="ECO:0000256" key="1">
    <source>
        <dbReference type="ARBA" id="ARBA00004141"/>
    </source>
</evidence>
<keyword evidence="9" id="KW-1185">Reference proteome</keyword>
<gene>
    <name evidence="8" type="ORF">D7I47_08350</name>
</gene>
<comment type="subcellular location">
    <subcellularLocation>
        <location evidence="6">Cell membrane</location>
        <topology evidence="6">Multi-pass membrane protein</topology>
    </subcellularLocation>
    <subcellularLocation>
        <location evidence="1">Membrane</location>
        <topology evidence="1">Multi-pass membrane protein</topology>
    </subcellularLocation>
</comment>
<keyword evidence="3 6" id="KW-1133">Transmembrane helix</keyword>
<dbReference type="PIRSF" id="PIRSF006648">
    <property type="entry name" value="DrrB"/>
    <property type="match status" value="1"/>
</dbReference>
<dbReference type="PROSITE" id="PS51012">
    <property type="entry name" value="ABC_TM2"/>
    <property type="match status" value="1"/>
</dbReference>
<feature type="transmembrane region" description="Helical" evidence="6">
    <location>
        <begin position="195"/>
        <end position="216"/>
    </location>
</feature>
<dbReference type="GO" id="GO:0140359">
    <property type="term" value="F:ABC-type transporter activity"/>
    <property type="evidence" value="ECO:0007669"/>
    <property type="project" value="InterPro"/>
</dbReference>
<comment type="similarity">
    <text evidence="6">Belongs to the ABC-2 integral membrane protein family.</text>
</comment>
<dbReference type="Proteomes" id="UP000278886">
    <property type="component" value="Chromosome"/>
</dbReference>
<evidence type="ECO:0000256" key="6">
    <source>
        <dbReference type="RuleBase" id="RU361157"/>
    </source>
</evidence>
<feature type="transmembrane region" description="Helical" evidence="6">
    <location>
        <begin position="161"/>
        <end position="183"/>
    </location>
</feature>
<feature type="transmembrane region" description="Helical" evidence="6">
    <location>
        <begin position="133"/>
        <end position="155"/>
    </location>
</feature>
<dbReference type="InterPro" id="IPR013525">
    <property type="entry name" value="ABC2_TM"/>
</dbReference>
<protein>
    <recommendedName>
        <fullName evidence="6">Transport permease protein</fullName>
    </recommendedName>
</protein>
<evidence type="ECO:0000259" key="7">
    <source>
        <dbReference type="PROSITE" id="PS51012"/>
    </source>
</evidence>
<dbReference type="PANTHER" id="PTHR43229">
    <property type="entry name" value="NODULATION PROTEIN J"/>
    <property type="match status" value="1"/>
</dbReference>
<evidence type="ECO:0000256" key="2">
    <source>
        <dbReference type="ARBA" id="ARBA00022692"/>
    </source>
</evidence>
<dbReference type="GO" id="GO:0046677">
    <property type="term" value="P:response to antibiotic"/>
    <property type="evidence" value="ECO:0007669"/>
    <property type="project" value="UniProtKB-KW"/>
</dbReference>
<reference evidence="9" key="1">
    <citation type="submission" date="2018-09" db="EMBL/GenBank/DDBJ databases">
        <title>Genome sequencing of strain 2DFWR-13.</title>
        <authorList>
            <person name="Heo J."/>
            <person name="Kim S.-J."/>
            <person name="Kwon S.-W."/>
        </authorList>
    </citation>
    <scope>NUCLEOTIDE SEQUENCE [LARGE SCALE GENOMIC DNA]</scope>
    <source>
        <strain evidence="9">2DFWR-13</strain>
    </source>
</reference>
<dbReference type="AlphaFoldDB" id="A0A387B7E0"/>
<proteinExistence type="inferred from homology"/>
<keyword evidence="5" id="KW-0046">Antibiotic resistance</keyword>
<dbReference type="PANTHER" id="PTHR43229:SF2">
    <property type="entry name" value="NODULATION PROTEIN J"/>
    <property type="match status" value="1"/>
</dbReference>
<dbReference type="KEGG" id="lyd:D7I47_08350"/>
<dbReference type="PRINTS" id="PR00164">
    <property type="entry name" value="ABC2TRNSPORT"/>
</dbReference>
<dbReference type="GO" id="GO:0043190">
    <property type="term" value="C:ATP-binding cassette (ABC) transporter complex"/>
    <property type="evidence" value="ECO:0007669"/>
    <property type="project" value="InterPro"/>
</dbReference>
<dbReference type="EMBL" id="CP032630">
    <property type="protein sequence ID" value="AYF98263.1"/>
    <property type="molecule type" value="Genomic_DNA"/>
</dbReference>
<name>A0A387B7E0_9MICO</name>
<feature type="transmembrane region" description="Helical" evidence="6">
    <location>
        <begin position="251"/>
        <end position="272"/>
    </location>
</feature>
<feature type="domain" description="ABC transmembrane type-2" evidence="7">
    <location>
        <begin position="43"/>
        <end position="278"/>
    </location>
</feature>
<evidence type="ECO:0000256" key="5">
    <source>
        <dbReference type="ARBA" id="ARBA00023251"/>
    </source>
</evidence>
<dbReference type="Pfam" id="PF01061">
    <property type="entry name" value="ABC2_membrane"/>
    <property type="match status" value="1"/>
</dbReference>
<evidence type="ECO:0000256" key="3">
    <source>
        <dbReference type="ARBA" id="ARBA00022989"/>
    </source>
</evidence>
<keyword evidence="6" id="KW-1003">Cell membrane</keyword>
<keyword evidence="6" id="KW-0813">Transport</keyword>
<keyword evidence="4 6" id="KW-0472">Membrane</keyword>
<dbReference type="OrthoDB" id="9778589at2"/>
<dbReference type="InterPro" id="IPR000412">
    <property type="entry name" value="ABC_2_transport"/>
</dbReference>
<sequence>MTDAVGTASLTAEARAAAVASRRFGAWFVAEHHLRVWRRYLGVSVATAVGTPFMYLLAFGIGLGVLVNANTGPAGVDGVSYLVFIAPALIATSAVMIASDEFSYPVMQGLKWNRVYFGMHAAPLSARQVVDGLMIFASIRIAATTLVYFLVMAAFGGVPAATGVLTVPVAVLSGIALGAPLFAYSASLREDRGQFAVMQRVLVLPLTLFSGTLFPLDQLPAFLQPIGWLSPLWHGAELGRVVGYGADRPGWLIAVHLVFLVVLAVAGWRLAVRVMRGRLDT</sequence>
<dbReference type="InterPro" id="IPR047817">
    <property type="entry name" value="ABC2_TM_bact-type"/>
</dbReference>
<keyword evidence="2 6" id="KW-0812">Transmembrane</keyword>
<dbReference type="InterPro" id="IPR051784">
    <property type="entry name" value="Nod_factor_ABC_transporter"/>
</dbReference>
<organism evidence="8 9">
    <name type="scientific">Protaetiibacter intestinalis</name>
    <dbReference type="NCBI Taxonomy" id="2419774"/>
    <lineage>
        <taxon>Bacteria</taxon>
        <taxon>Bacillati</taxon>
        <taxon>Actinomycetota</taxon>
        <taxon>Actinomycetes</taxon>
        <taxon>Micrococcales</taxon>
        <taxon>Microbacteriaceae</taxon>
        <taxon>Protaetiibacter</taxon>
    </lineage>
</organism>
<evidence type="ECO:0000256" key="4">
    <source>
        <dbReference type="ARBA" id="ARBA00023136"/>
    </source>
</evidence>
<feature type="transmembrane region" description="Helical" evidence="6">
    <location>
        <begin position="40"/>
        <end position="67"/>
    </location>
</feature>
<feature type="transmembrane region" description="Helical" evidence="6">
    <location>
        <begin position="79"/>
        <end position="98"/>
    </location>
</feature>
<accession>A0A387B7E0</accession>